<dbReference type="GO" id="GO:0016832">
    <property type="term" value="F:aldehyde-lyase activity"/>
    <property type="evidence" value="ECO:0007669"/>
    <property type="project" value="TreeGrafter"/>
</dbReference>
<evidence type="ECO:0000313" key="8">
    <source>
        <dbReference type="EMBL" id="SEQ51729.1"/>
    </source>
</evidence>
<evidence type="ECO:0000256" key="1">
    <source>
        <dbReference type="ARBA" id="ARBA00022605"/>
    </source>
</evidence>
<dbReference type="InterPro" id="IPR001303">
    <property type="entry name" value="Aldolase_II/adducin_N"/>
</dbReference>
<comment type="cofactor">
    <cofactor evidence="6">
        <name>Zn(2+)</name>
        <dbReference type="ChEBI" id="CHEBI:29105"/>
    </cofactor>
    <text evidence="6">Binds 1 zinc ion per subunit.</text>
</comment>
<dbReference type="GO" id="GO:0005829">
    <property type="term" value="C:cytosol"/>
    <property type="evidence" value="ECO:0007669"/>
    <property type="project" value="TreeGrafter"/>
</dbReference>
<protein>
    <recommendedName>
        <fullName evidence="6">Methylthioribulose-1-phosphate dehydratase</fullName>
        <shortName evidence="6">MTRu-1-P dehydratase</shortName>
        <ecNumber evidence="6">4.2.1.109</ecNumber>
    </recommendedName>
</protein>
<keyword evidence="2 6" id="KW-0479">Metal-binding</keyword>
<dbReference type="InterPro" id="IPR050197">
    <property type="entry name" value="Aldolase_class_II_sugar_metab"/>
</dbReference>
<evidence type="ECO:0000256" key="6">
    <source>
        <dbReference type="HAMAP-Rule" id="MF_01677"/>
    </source>
</evidence>
<sequence length="211" mass="23271">MQSTLPHNARSMNTPTDYAEALIAAGRLFHQRGWVPATGGNFSARLDATRMLITASGCHKGELAREDFLVAGFDGVPIGSARKASYETLLHCQLYRHDPAIGAVLHTHSIANTVLSRRLPAIELAGYELLKLLPGIRTHEARVSIPVFANDQDIPRLATRVDAHMKQHPETPAYLIAGHGLYAWGADVAQARWRVEAIEFMLDCELHSHRP</sequence>
<comment type="catalytic activity">
    <reaction evidence="6">
        <text>5-(methylsulfanyl)-D-ribulose 1-phosphate = 5-methylsulfanyl-2,3-dioxopentyl phosphate + H2O</text>
        <dbReference type="Rhea" id="RHEA:15549"/>
        <dbReference type="ChEBI" id="CHEBI:15377"/>
        <dbReference type="ChEBI" id="CHEBI:58548"/>
        <dbReference type="ChEBI" id="CHEBI:58828"/>
        <dbReference type="EC" id="4.2.1.109"/>
    </reaction>
</comment>
<evidence type="ECO:0000256" key="2">
    <source>
        <dbReference type="ARBA" id="ARBA00022723"/>
    </source>
</evidence>
<dbReference type="InterPro" id="IPR036409">
    <property type="entry name" value="Aldolase_II/adducin_N_sf"/>
</dbReference>
<evidence type="ECO:0000256" key="5">
    <source>
        <dbReference type="ARBA" id="ARBA00023239"/>
    </source>
</evidence>
<dbReference type="STRING" id="489703.SAMN04488038_107148"/>
<feature type="domain" description="Class II aldolase/adducin N-terminal" evidence="7">
    <location>
        <begin position="20"/>
        <end position="206"/>
    </location>
</feature>
<keyword evidence="5 6" id="KW-0456">Lyase</keyword>
<keyword evidence="9" id="KW-1185">Reference proteome</keyword>
<dbReference type="UniPathway" id="UPA00904">
    <property type="reaction ID" value="UER00875"/>
</dbReference>
<gene>
    <name evidence="6" type="primary">mtnB</name>
    <name evidence="8" type="ORF">SAMN04488038_107148</name>
</gene>
<dbReference type="EC" id="4.2.1.109" evidence="6"/>
<evidence type="ECO:0000256" key="3">
    <source>
        <dbReference type="ARBA" id="ARBA00022833"/>
    </source>
</evidence>
<dbReference type="NCBIfam" id="TIGR03328">
    <property type="entry name" value="salvage_mtnB"/>
    <property type="match status" value="1"/>
</dbReference>
<evidence type="ECO:0000259" key="7">
    <source>
        <dbReference type="SMART" id="SM01007"/>
    </source>
</evidence>
<comment type="pathway">
    <text evidence="6">Amino-acid biosynthesis; L-methionine biosynthesis via salvage pathway; L-methionine from S-methyl-5-thio-alpha-D-ribose 1-phosphate: step 2/6.</text>
</comment>
<dbReference type="GO" id="GO:0008270">
    <property type="term" value="F:zinc ion binding"/>
    <property type="evidence" value="ECO:0007669"/>
    <property type="project" value="UniProtKB-UniRule"/>
</dbReference>
<feature type="binding site" evidence="6">
    <location>
        <position position="106"/>
    </location>
    <ligand>
        <name>Zn(2+)</name>
        <dbReference type="ChEBI" id="CHEBI:29105"/>
    </ligand>
</feature>
<dbReference type="Gene3D" id="3.40.225.10">
    <property type="entry name" value="Class II aldolase/adducin N-terminal domain"/>
    <property type="match status" value="1"/>
</dbReference>
<dbReference type="EMBL" id="FOFS01000007">
    <property type="protein sequence ID" value="SEQ51729.1"/>
    <property type="molecule type" value="Genomic_DNA"/>
</dbReference>
<dbReference type="InterPro" id="IPR017714">
    <property type="entry name" value="MethylthioRu-1-P_deHdtase_MtnB"/>
</dbReference>
<accession>A0A1H9GP02</accession>
<evidence type="ECO:0000313" key="9">
    <source>
        <dbReference type="Proteomes" id="UP000199233"/>
    </source>
</evidence>
<comment type="similarity">
    <text evidence="6">Belongs to the aldolase class II family. MtnB subfamily.</text>
</comment>
<dbReference type="SMART" id="SM01007">
    <property type="entry name" value="Aldolase_II"/>
    <property type="match status" value="1"/>
</dbReference>
<keyword evidence="4 6" id="KW-0486">Methionine biosynthesis</keyword>
<feature type="binding site" evidence="6">
    <location>
        <position position="108"/>
    </location>
    <ligand>
        <name>Zn(2+)</name>
        <dbReference type="ChEBI" id="CHEBI:29105"/>
    </ligand>
</feature>
<keyword evidence="3 6" id="KW-0862">Zinc</keyword>
<evidence type="ECO:0000256" key="4">
    <source>
        <dbReference type="ARBA" id="ARBA00023167"/>
    </source>
</evidence>
<dbReference type="SUPFAM" id="SSF53639">
    <property type="entry name" value="AraD/HMP-PK domain-like"/>
    <property type="match status" value="1"/>
</dbReference>
<dbReference type="GO" id="GO:0019323">
    <property type="term" value="P:pentose catabolic process"/>
    <property type="evidence" value="ECO:0007669"/>
    <property type="project" value="TreeGrafter"/>
</dbReference>
<comment type="function">
    <text evidence="6">Catalyzes the dehydration of methylthioribulose-1-phosphate (MTRu-1-P) into 2,3-diketo-5-methylthiopentyl-1-phosphate (DK-MTP-1-P).</text>
</comment>
<proteinExistence type="inferred from homology"/>
<keyword evidence="1 6" id="KW-0028">Amino-acid biosynthesis</keyword>
<dbReference type="GO" id="GO:0019509">
    <property type="term" value="P:L-methionine salvage from methylthioadenosine"/>
    <property type="evidence" value="ECO:0007669"/>
    <property type="project" value="UniProtKB-UniRule"/>
</dbReference>
<dbReference type="GO" id="GO:0046570">
    <property type="term" value="F:methylthioribulose 1-phosphate dehydratase activity"/>
    <property type="evidence" value="ECO:0007669"/>
    <property type="project" value="UniProtKB-UniRule"/>
</dbReference>
<dbReference type="Proteomes" id="UP000199233">
    <property type="component" value="Unassembled WGS sequence"/>
</dbReference>
<dbReference type="HAMAP" id="MF_01677">
    <property type="entry name" value="Salvage_MtnB"/>
    <property type="match status" value="1"/>
</dbReference>
<dbReference type="NCBIfam" id="NF006672">
    <property type="entry name" value="PRK09220.1"/>
    <property type="match status" value="1"/>
</dbReference>
<organism evidence="8 9">
    <name type="scientific">Solimonas aquatica</name>
    <dbReference type="NCBI Taxonomy" id="489703"/>
    <lineage>
        <taxon>Bacteria</taxon>
        <taxon>Pseudomonadati</taxon>
        <taxon>Pseudomonadota</taxon>
        <taxon>Gammaproteobacteria</taxon>
        <taxon>Nevskiales</taxon>
        <taxon>Nevskiaceae</taxon>
        <taxon>Solimonas</taxon>
    </lineage>
</organism>
<dbReference type="AlphaFoldDB" id="A0A1H9GP02"/>
<dbReference type="Pfam" id="PF00596">
    <property type="entry name" value="Aldolase_II"/>
    <property type="match status" value="1"/>
</dbReference>
<dbReference type="PANTHER" id="PTHR22789">
    <property type="entry name" value="FUCULOSE PHOSPHATE ALDOLASE"/>
    <property type="match status" value="1"/>
</dbReference>
<name>A0A1H9GP02_9GAMM</name>
<dbReference type="PANTHER" id="PTHR22789:SF0">
    <property type="entry name" value="3-OXO-TETRONATE 4-PHOSPHATE DECARBOXYLASE-RELATED"/>
    <property type="match status" value="1"/>
</dbReference>
<reference evidence="8 9" key="1">
    <citation type="submission" date="2016-10" db="EMBL/GenBank/DDBJ databases">
        <authorList>
            <person name="de Groot N.N."/>
        </authorList>
    </citation>
    <scope>NUCLEOTIDE SEQUENCE [LARGE SCALE GENOMIC DNA]</scope>
    <source>
        <strain evidence="8 9">DSM 25927</strain>
    </source>
</reference>